<dbReference type="Pfam" id="PF00285">
    <property type="entry name" value="Citrate_synt"/>
    <property type="match status" value="1"/>
</dbReference>
<accession>A0A3B1AWL7</accession>
<dbReference type="EC" id="2.3.3.16" evidence="3"/>
<dbReference type="InterPro" id="IPR016142">
    <property type="entry name" value="Citrate_synth-like_lrg_a-sub"/>
</dbReference>
<evidence type="ECO:0000256" key="5">
    <source>
        <dbReference type="ARBA" id="ARBA00022679"/>
    </source>
</evidence>
<dbReference type="InterPro" id="IPR016143">
    <property type="entry name" value="Citrate_synth-like_sm_a-sub"/>
</dbReference>
<comment type="pathway">
    <text evidence="1">Carbohydrate metabolism; tricarboxylic acid cycle; isocitrate from oxaloacetate: step 1/2.</text>
</comment>
<dbReference type="AlphaFoldDB" id="A0A3B1AWL7"/>
<protein>
    <recommendedName>
        <fullName evidence="3">citrate synthase (unknown stereospecificity)</fullName>
        <ecNumber evidence="3">2.3.3.16</ecNumber>
    </recommendedName>
</protein>
<organism evidence="7">
    <name type="scientific">hydrothermal vent metagenome</name>
    <dbReference type="NCBI Taxonomy" id="652676"/>
    <lineage>
        <taxon>unclassified sequences</taxon>
        <taxon>metagenomes</taxon>
        <taxon>ecological metagenomes</taxon>
    </lineage>
</organism>
<sequence length="373" mass="42297">MNTKQQNSSLSGITVGETAISSVGKTGFGLSYRGYNISDLAHNASFEEVCFLLIYKVLPSRKELIDFCERLRKRRKLPDELQQILKLLPKNTHTMDVLRTAVSSLGCVEPESAHNNEFLIFERLVAILPSILLFWYHYHFSNIEINTESGHETIAEFFLSTLTQQQADKFNCKILTTSLILYAEHEFNASTFAARVTTSTLSDLYSAVVSGIGTLRGKLHGGANEATMELIEQFTSIAQAQQVIKQALLNKQLIMGFGHRVYKNADPRSAIMKQCAQDLATKLDDKRYIAISEKIEKIMQQEKNLFPNLDFYSATAYHLMNIPNILFTPLFVCSRVAGWCAHIMEQRENNELIRPNAEYIGPESKPWKTLDER</sequence>
<dbReference type="PROSITE" id="PS00480">
    <property type="entry name" value="CITRATE_SYNTHASE"/>
    <property type="match status" value="1"/>
</dbReference>
<dbReference type="GO" id="GO:0036440">
    <property type="term" value="F:citrate synthase activity"/>
    <property type="evidence" value="ECO:0007669"/>
    <property type="project" value="UniProtKB-EC"/>
</dbReference>
<name>A0A3B1AWL7_9ZZZZ</name>
<evidence type="ECO:0000256" key="1">
    <source>
        <dbReference type="ARBA" id="ARBA00004751"/>
    </source>
</evidence>
<dbReference type="InterPro" id="IPR011278">
    <property type="entry name" value="2-MeCitrate/Citrate_synth_II"/>
</dbReference>
<keyword evidence="4" id="KW-0816">Tricarboxylic acid cycle</keyword>
<dbReference type="InterPro" id="IPR036969">
    <property type="entry name" value="Citrate_synthase_sf"/>
</dbReference>
<evidence type="ECO:0000256" key="6">
    <source>
        <dbReference type="ARBA" id="ARBA00049288"/>
    </source>
</evidence>
<dbReference type="PANTHER" id="PTHR11739">
    <property type="entry name" value="CITRATE SYNTHASE"/>
    <property type="match status" value="1"/>
</dbReference>
<dbReference type="GO" id="GO:0006099">
    <property type="term" value="P:tricarboxylic acid cycle"/>
    <property type="evidence" value="ECO:0007669"/>
    <property type="project" value="UniProtKB-UniPathway"/>
</dbReference>
<evidence type="ECO:0000256" key="2">
    <source>
        <dbReference type="ARBA" id="ARBA00010566"/>
    </source>
</evidence>
<reference evidence="7" key="1">
    <citation type="submission" date="2018-06" db="EMBL/GenBank/DDBJ databases">
        <authorList>
            <person name="Zhirakovskaya E."/>
        </authorList>
    </citation>
    <scope>NUCLEOTIDE SEQUENCE</scope>
</reference>
<dbReference type="Gene3D" id="1.10.230.10">
    <property type="entry name" value="Cytochrome P450-Terp, domain 2"/>
    <property type="match status" value="1"/>
</dbReference>
<evidence type="ECO:0000256" key="4">
    <source>
        <dbReference type="ARBA" id="ARBA00022532"/>
    </source>
</evidence>
<dbReference type="InterPro" id="IPR024176">
    <property type="entry name" value="Citrate_synthase_bac-typ"/>
</dbReference>
<evidence type="ECO:0000313" key="7">
    <source>
        <dbReference type="EMBL" id="VAW98384.1"/>
    </source>
</evidence>
<dbReference type="PRINTS" id="PR00143">
    <property type="entry name" value="CITRTSNTHASE"/>
</dbReference>
<keyword evidence="7" id="KW-0012">Acyltransferase</keyword>
<dbReference type="GO" id="GO:0005975">
    <property type="term" value="P:carbohydrate metabolic process"/>
    <property type="evidence" value="ECO:0007669"/>
    <property type="project" value="TreeGrafter"/>
</dbReference>
<evidence type="ECO:0000256" key="3">
    <source>
        <dbReference type="ARBA" id="ARBA00012972"/>
    </source>
</evidence>
<dbReference type="GO" id="GO:0050440">
    <property type="term" value="F:2-methylcitrate synthase activity"/>
    <property type="evidence" value="ECO:0007669"/>
    <property type="project" value="TreeGrafter"/>
</dbReference>
<dbReference type="InterPro" id="IPR002020">
    <property type="entry name" value="Citrate_synthase"/>
</dbReference>
<dbReference type="FunFam" id="1.10.230.10:FF:000003">
    <property type="entry name" value="Citrate synthase"/>
    <property type="match status" value="1"/>
</dbReference>
<keyword evidence="5 7" id="KW-0808">Transferase</keyword>
<dbReference type="NCBIfam" id="TIGR01800">
    <property type="entry name" value="cit_synth_II"/>
    <property type="match status" value="1"/>
</dbReference>
<dbReference type="PANTHER" id="PTHR11739:SF25">
    <property type="entry name" value="CITRATE SYNTHASE-RELATED PROTEIN DDB_G0287281"/>
    <property type="match status" value="1"/>
</dbReference>
<dbReference type="UniPathway" id="UPA00223"/>
<dbReference type="EMBL" id="UOFS01000037">
    <property type="protein sequence ID" value="VAW98384.1"/>
    <property type="molecule type" value="Genomic_DNA"/>
</dbReference>
<dbReference type="Gene3D" id="1.10.580.10">
    <property type="entry name" value="Citrate Synthase, domain 1"/>
    <property type="match status" value="1"/>
</dbReference>
<dbReference type="InterPro" id="IPR019810">
    <property type="entry name" value="Citrate_synthase_AS"/>
</dbReference>
<dbReference type="PIRSF" id="PIRSF001369">
    <property type="entry name" value="Citrate_synth"/>
    <property type="match status" value="1"/>
</dbReference>
<dbReference type="SUPFAM" id="SSF48256">
    <property type="entry name" value="Citrate synthase"/>
    <property type="match status" value="1"/>
</dbReference>
<gene>
    <name evidence="7" type="ORF">MNBD_GAMMA22-2478</name>
</gene>
<dbReference type="GO" id="GO:0005759">
    <property type="term" value="C:mitochondrial matrix"/>
    <property type="evidence" value="ECO:0007669"/>
    <property type="project" value="TreeGrafter"/>
</dbReference>
<dbReference type="GO" id="GO:0019679">
    <property type="term" value="P:propionate metabolic process, methylcitrate cycle"/>
    <property type="evidence" value="ECO:0007669"/>
    <property type="project" value="TreeGrafter"/>
</dbReference>
<comment type="catalytic activity">
    <reaction evidence="6">
        <text>oxaloacetate + acetyl-CoA + H2O = citrate + CoA + H(+)</text>
        <dbReference type="Rhea" id="RHEA:16845"/>
        <dbReference type="ChEBI" id="CHEBI:15377"/>
        <dbReference type="ChEBI" id="CHEBI:15378"/>
        <dbReference type="ChEBI" id="CHEBI:16452"/>
        <dbReference type="ChEBI" id="CHEBI:16947"/>
        <dbReference type="ChEBI" id="CHEBI:57287"/>
        <dbReference type="ChEBI" id="CHEBI:57288"/>
        <dbReference type="EC" id="2.3.3.16"/>
    </reaction>
</comment>
<proteinExistence type="inferred from homology"/>
<comment type="similarity">
    <text evidence="2">Belongs to the citrate synthase family.</text>
</comment>